<dbReference type="NCBIfam" id="TIGR00838">
    <property type="entry name" value="argH"/>
    <property type="match status" value="1"/>
</dbReference>
<proteinExistence type="inferred from homology"/>
<dbReference type="Proteomes" id="UP000008922">
    <property type="component" value="Chromosome"/>
</dbReference>
<evidence type="ECO:0000259" key="9">
    <source>
        <dbReference type="Pfam" id="PF14698"/>
    </source>
</evidence>
<dbReference type="FunFam" id="1.20.200.10:FF:000015">
    <property type="entry name" value="argininosuccinate lyase isoform X2"/>
    <property type="match status" value="1"/>
</dbReference>
<keyword evidence="4 7" id="KW-0055">Arginine biosynthesis</keyword>
<dbReference type="PANTHER" id="PTHR43814">
    <property type="entry name" value="ARGININOSUCCINATE LYASE"/>
    <property type="match status" value="1"/>
</dbReference>
<dbReference type="PRINTS" id="PR00149">
    <property type="entry name" value="FUMRATELYASE"/>
</dbReference>
<name>E8N4B3_ANATU</name>
<comment type="catalytic activity">
    <reaction evidence="7">
        <text>2-(N(omega)-L-arginino)succinate = fumarate + L-arginine</text>
        <dbReference type="Rhea" id="RHEA:24020"/>
        <dbReference type="ChEBI" id="CHEBI:29806"/>
        <dbReference type="ChEBI" id="CHEBI:32682"/>
        <dbReference type="ChEBI" id="CHEBI:57472"/>
        <dbReference type="EC" id="4.3.2.1"/>
    </reaction>
</comment>
<dbReference type="FunFam" id="1.10.40.30:FF:000001">
    <property type="entry name" value="Argininosuccinate lyase"/>
    <property type="match status" value="1"/>
</dbReference>
<dbReference type="KEGG" id="atm:ANT_12430"/>
<evidence type="ECO:0000313" key="10">
    <source>
        <dbReference type="EMBL" id="BAJ63277.1"/>
    </source>
</evidence>
<dbReference type="GO" id="GO:0004056">
    <property type="term" value="F:argininosuccinate lyase activity"/>
    <property type="evidence" value="ECO:0007669"/>
    <property type="project" value="UniProtKB-UniRule"/>
</dbReference>
<dbReference type="InterPro" id="IPR024083">
    <property type="entry name" value="Fumarase/histidase_N"/>
</dbReference>
<organism evidence="10 11">
    <name type="scientific">Anaerolinea thermophila (strain DSM 14523 / JCM 11388 / NBRC 100420 / UNI-1)</name>
    <dbReference type="NCBI Taxonomy" id="926569"/>
    <lineage>
        <taxon>Bacteria</taxon>
        <taxon>Bacillati</taxon>
        <taxon>Chloroflexota</taxon>
        <taxon>Anaerolineae</taxon>
        <taxon>Anaerolineales</taxon>
        <taxon>Anaerolineaceae</taxon>
        <taxon>Anaerolinea</taxon>
    </lineage>
</organism>
<dbReference type="Gene3D" id="1.10.275.10">
    <property type="entry name" value="Fumarase/aspartase (N-terminal domain)"/>
    <property type="match status" value="1"/>
</dbReference>
<sequence length="481" mass="53213">MQGEKDMSKLWGGRFSSGLDPIAWEYNASISFDWRLAEVDIRGSIAWAKALMKAGVISLDEQQQIVKGLTDVLSEVRSGKFKHEPTDEDVHTAIERRLIELTGPVGGKLHTGRSRNDQIATDFTLWLVEAIDRIDAFVKLVQSALVDRAENDFGIILPGYTHFQQSQPILLSHWWLSHFWPLARDRQRLGQLRERAAVLPLGSGALAGTPYPVDRKFLANQLGLKAITPNSIDAVSNRDSAAEFLFVSTMIALHLSRLAEMLILYTSAEFGFIELSDAYSTGSSLMPQKKNPDTLELTRGKAGTMIGRLAGLLSVLKGLPSAYDKDLQEDKVPVFEASDTLCLMLPVVAGVLRTLEVHPEKMHKALDPAILATDLADYLVRKGVPFRQAHAMVGQIVRRAHDLNLLLNQLPLKEFQKVSPLFEEDVHGVFDFQASIAHRNVPGGTSPAAVQIQLQQARQFLEQHKIRSALPPETPRGGDGS</sequence>
<evidence type="ECO:0000259" key="8">
    <source>
        <dbReference type="Pfam" id="PF00206"/>
    </source>
</evidence>
<protein>
    <recommendedName>
        <fullName evidence="2 7">Argininosuccinate lyase</fullName>
        <shortName evidence="7">ASAL</shortName>
        <ecNumber evidence="2 7">4.3.2.1</ecNumber>
    </recommendedName>
    <alternativeName>
        <fullName evidence="7">Arginosuccinase</fullName>
    </alternativeName>
</protein>
<feature type="domain" description="Argininosuccinate lyase C-terminal" evidence="9">
    <location>
        <begin position="370"/>
        <end position="437"/>
    </location>
</feature>
<dbReference type="PANTHER" id="PTHR43814:SF1">
    <property type="entry name" value="ARGININOSUCCINATE LYASE"/>
    <property type="match status" value="1"/>
</dbReference>
<dbReference type="InParanoid" id="E8N4B3"/>
<dbReference type="UniPathway" id="UPA00068">
    <property type="reaction ID" value="UER00114"/>
</dbReference>
<dbReference type="AlphaFoldDB" id="E8N4B3"/>
<dbReference type="Gene3D" id="1.20.200.10">
    <property type="entry name" value="Fumarase/aspartase (Central domain)"/>
    <property type="match status" value="1"/>
</dbReference>
<evidence type="ECO:0000256" key="5">
    <source>
        <dbReference type="ARBA" id="ARBA00022605"/>
    </source>
</evidence>
<keyword evidence="6 7" id="KW-0456">Lyase</keyword>
<dbReference type="PRINTS" id="PR00145">
    <property type="entry name" value="ARGSUCLYASE"/>
</dbReference>
<dbReference type="FunFam" id="1.10.275.10:FF:000002">
    <property type="entry name" value="Argininosuccinate lyase"/>
    <property type="match status" value="1"/>
</dbReference>
<dbReference type="PROSITE" id="PS00163">
    <property type="entry name" value="FUMARATE_LYASES"/>
    <property type="match status" value="1"/>
</dbReference>
<evidence type="ECO:0000256" key="6">
    <source>
        <dbReference type="ARBA" id="ARBA00023239"/>
    </source>
</evidence>
<dbReference type="Pfam" id="PF00206">
    <property type="entry name" value="Lyase_1"/>
    <property type="match status" value="1"/>
</dbReference>
<evidence type="ECO:0000256" key="7">
    <source>
        <dbReference type="HAMAP-Rule" id="MF_00006"/>
    </source>
</evidence>
<gene>
    <name evidence="7 10" type="primary">argH</name>
    <name evidence="10" type="ordered locus">ANT_12430</name>
</gene>
<dbReference type="HAMAP" id="MF_00006">
    <property type="entry name" value="Arg_succ_lyase"/>
    <property type="match status" value="1"/>
</dbReference>
<dbReference type="Pfam" id="PF14698">
    <property type="entry name" value="ASL_C2"/>
    <property type="match status" value="1"/>
</dbReference>
<dbReference type="InterPro" id="IPR020557">
    <property type="entry name" value="Fumarate_lyase_CS"/>
</dbReference>
<keyword evidence="3 7" id="KW-0963">Cytoplasm</keyword>
<dbReference type="HOGENOM" id="CLU_027272_2_1_0"/>
<dbReference type="SUPFAM" id="SSF48557">
    <property type="entry name" value="L-aspartase-like"/>
    <property type="match status" value="1"/>
</dbReference>
<dbReference type="GO" id="GO:0042450">
    <property type="term" value="P:L-arginine biosynthetic process via ornithine"/>
    <property type="evidence" value="ECO:0007669"/>
    <property type="project" value="UniProtKB-UniRule"/>
</dbReference>
<comment type="subcellular location">
    <subcellularLocation>
        <location evidence="7">Cytoplasm</location>
    </subcellularLocation>
</comment>
<keyword evidence="5 7" id="KW-0028">Amino-acid biosynthesis</keyword>
<dbReference type="eggNOG" id="COG0165">
    <property type="taxonomic scope" value="Bacteria"/>
</dbReference>
<evidence type="ECO:0000256" key="1">
    <source>
        <dbReference type="ARBA" id="ARBA00004941"/>
    </source>
</evidence>
<evidence type="ECO:0000256" key="4">
    <source>
        <dbReference type="ARBA" id="ARBA00022571"/>
    </source>
</evidence>
<evidence type="ECO:0000256" key="2">
    <source>
        <dbReference type="ARBA" id="ARBA00012338"/>
    </source>
</evidence>
<evidence type="ECO:0000256" key="3">
    <source>
        <dbReference type="ARBA" id="ARBA00022490"/>
    </source>
</evidence>
<dbReference type="InterPro" id="IPR000362">
    <property type="entry name" value="Fumarate_lyase_fam"/>
</dbReference>
<reference evidence="10 11" key="1">
    <citation type="submission" date="2010-12" db="EMBL/GenBank/DDBJ databases">
        <title>Whole genome sequence of Anaerolinea thermophila UNI-1.</title>
        <authorList>
            <person name="Narita-Yamada S."/>
            <person name="Kishi E."/>
            <person name="Watanabe Y."/>
            <person name="Takasaki K."/>
            <person name="Ankai A."/>
            <person name="Oguchi A."/>
            <person name="Fukui S."/>
            <person name="Takahashi M."/>
            <person name="Yashiro I."/>
            <person name="Hosoyama A."/>
            <person name="Sekiguchi Y."/>
            <person name="Hanada S."/>
            <person name="Fujita N."/>
        </authorList>
    </citation>
    <scope>NUCLEOTIDE SEQUENCE [LARGE SCALE GENOMIC DNA]</scope>
    <source>
        <strain evidence="11">DSM 14523 / JCM 11388 / NBRC 100420 / UNI-1</strain>
    </source>
</reference>
<dbReference type="EMBL" id="AP012029">
    <property type="protein sequence ID" value="BAJ63277.1"/>
    <property type="molecule type" value="Genomic_DNA"/>
</dbReference>
<feature type="domain" description="Fumarate lyase N-terminal" evidence="8">
    <location>
        <begin position="13"/>
        <end position="307"/>
    </location>
</feature>
<dbReference type="GO" id="GO:0005829">
    <property type="term" value="C:cytosol"/>
    <property type="evidence" value="ECO:0007669"/>
    <property type="project" value="TreeGrafter"/>
</dbReference>
<dbReference type="CDD" id="cd01359">
    <property type="entry name" value="Argininosuccinate_lyase"/>
    <property type="match status" value="1"/>
</dbReference>
<dbReference type="InterPro" id="IPR008948">
    <property type="entry name" value="L-Aspartase-like"/>
</dbReference>
<dbReference type="InterPro" id="IPR029419">
    <property type="entry name" value="Arg_succ_lyase_C"/>
</dbReference>
<comment type="similarity">
    <text evidence="7">Belongs to the lyase 1 family. Argininosuccinate lyase subfamily.</text>
</comment>
<dbReference type="Gene3D" id="1.10.40.30">
    <property type="entry name" value="Fumarase/aspartase (C-terminal domain)"/>
    <property type="match status" value="1"/>
</dbReference>
<dbReference type="FunCoup" id="E8N4B3">
    <property type="interactions" value="343"/>
</dbReference>
<keyword evidence="11" id="KW-1185">Reference proteome</keyword>
<dbReference type="STRING" id="926569.ANT_12430"/>
<comment type="pathway">
    <text evidence="1 7">Amino-acid biosynthesis; L-arginine biosynthesis; L-arginine from L-ornithine and carbamoyl phosphate: step 3/3.</text>
</comment>
<dbReference type="EC" id="4.3.2.1" evidence="2 7"/>
<accession>E8N4B3</accession>
<dbReference type="InterPro" id="IPR009049">
    <property type="entry name" value="Argininosuccinate_lyase"/>
</dbReference>
<evidence type="ECO:0000313" key="11">
    <source>
        <dbReference type="Proteomes" id="UP000008922"/>
    </source>
</evidence>
<dbReference type="InterPro" id="IPR022761">
    <property type="entry name" value="Fumarate_lyase_N"/>
</dbReference>